<dbReference type="eggNOG" id="COG1309">
    <property type="taxonomic scope" value="Bacteria"/>
</dbReference>
<evidence type="ECO:0000313" key="7">
    <source>
        <dbReference type="Proteomes" id="UP000024284"/>
    </source>
</evidence>
<sequence length="215" mass="24082">MNASKKVHRQGRTGRPTLDEAGVIERVILEAATRLFLARGYDATSMVAVASAAGVSKRTLYSRYGTKEALMNGVIQDRVKQWAAAAGENDVNLPDDFKERMVRHAQTLAHALGGKEVRDFDRLIQSTSSRFPEFAKAFHELGYRYEVEFLAAEIRKGAADTLKPAQNPEGVAQQLLSMIMGWRRTQELVRELENAEVEEFARNAVEVLFEGRVAW</sequence>
<dbReference type="OrthoDB" id="7186128at2"/>
<accession>A0A086P7Z7</accession>
<dbReference type="STRING" id="76947.GCA_002080435_02641"/>
<evidence type="ECO:0000256" key="1">
    <source>
        <dbReference type="ARBA" id="ARBA00023015"/>
    </source>
</evidence>
<dbReference type="InterPro" id="IPR036271">
    <property type="entry name" value="Tet_transcr_reg_TetR-rel_C_sf"/>
</dbReference>
<dbReference type="Gene3D" id="1.10.357.10">
    <property type="entry name" value="Tetracycline Repressor, domain 2"/>
    <property type="match status" value="1"/>
</dbReference>
<dbReference type="Pfam" id="PF14246">
    <property type="entry name" value="TetR_C_7"/>
    <property type="match status" value="1"/>
</dbReference>
<dbReference type="FunFam" id="1.10.10.60:FF:000141">
    <property type="entry name" value="TetR family transcriptional regulator"/>
    <property type="match status" value="1"/>
</dbReference>
<reference evidence="6" key="1">
    <citation type="submission" date="2014-08" db="EMBL/GenBank/DDBJ databases">
        <title>Draft genome sequences of Sphingobium herbicidovorans.</title>
        <authorList>
            <person name="Gan H.M."/>
            <person name="Gan H.Y."/>
            <person name="Savka M.A."/>
        </authorList>
    </citation>
    <scope>NUCLEOTIDE SEQUENCE [LARGE SCALE GENOMIC DNA]</scope>
    <source>
        <strain evidence="6">NBRC 16415</strain>
    </source>
</reference>
<proteinExistence type="predicted"/>
<evidence type="ECO:0000259" key="5">
    <source>
        <dbReference type="PROSITE" id="PS50977"/>
    </source>
</evidence>
<evidence type="ECO:0000313" key="6">
    <source>
        <dbReference type="EMBL" id="KFG89515.1"/>
    </source>
</evidence>
<dbReference type="InterPro" id="IPR050109">
    <property type="entry name" value="HTH-type_TetR-like_transc_reg"/>
</dbReference>
<dbReference type="InterPro" id="IPR039536">
    <property type="entry name" value="TetR_C_Proteobacteria"/>
</dbReference>
<dbReference type="PATRIC" id="fig|1219045.3.peg.2745"/>
<evidence type="ECO:0000256" key="2">
    <source>
        <dbReference type="ARBA" id="ARBA00023125"/>
    </source>
</evidence>
<dbReference type="AlphaFoldDB" id="A0A086P7Z7"/>
<dbReference type="GO" id="GO:0000976">
    <property type="term" value="F:transcription cis-regulatory region binding"/>
    <property type="evidence" value="ECO:0007669"/>
    <property type="project" value="TreeGrafter"/>
</dbReference>
<feature type="domain" description="HTH tetR-type" evidence="5">
    <location>
        <begin position="22"/>
        <end position="82"/>
    </location>
</feature>
<dbReference type="Pfam" id="PF00440">
    <property type="entry name" value="TetR_N"/>
    <property type="match status" value="1"/>
</dbReference>
<keyword evidence="3" id="KW-0804">Transcription</keyword>
<feature type="DNA-binding region" description="H-T-H motif" evidence="4">
    <location>
        <begin position="45"/>
        <end position="64"/>
    </location>
</feature>
<comment type="caution">
    <text evidence="6">The sequence shown here is derived from an EMBL/GenBank/DDBJ whole genome shotgun (WGS) entry which is preliminary data.</text>
</comment>
<keyword evidence="7" id="KW-1185">Reference proteome</keyword>
<dbReference type="PANTHER" id="PTHR30055">
    <property type="entry name" value="HTH-TYPE TRANSCRIPTIONAL REGULATOR RUTR"/>
    <property type="match status" value="1"/>
</dbReference>
<keyword evidence="1" id="KW-0805">Transcription regulation</keyword>
<dbReference type="SUPFAM" id="SSF48498">
    <property type="entry name" value="Tetracyclin repressor-like, C-terminal domain"/>
    <property type="match status" value="1"/>
</dbReference>
<dbReference type="Proteomes" id="UP000024284">
    <property type="component" value="Unassembled WGS sequence"/>
</dbReference>
<protein>
    <submittedName>
        <fullName evidence="6">TetR family transcriptional regulator</fullName>
    </submittedName>
</protein>
<name>A0A086P7Z7_SPHHM</name>
<dbReference type="PANTHER" id="PTHR30055:SF146">
    <property type="entry name" value="HTH-TYPE TRANSCRIPTIONAL DUAL REGULATOR CECR"/>
    <property type="match status" value="1"/>
</dbReference>
<dbReference type="PRINTS" id="PR00455">
    <property type="entry name" value="HTHTETR"/>
</dbReference>
<evidence type="ECO:0000256" key="3">
    <source>
        <dbReference type="ARBA" id="ARBA00023163"/>
    </source>
</evidence>
<dbReference type="InterPro" id="IPR001647">
    <property type="entry name" value="HTH_TetR"/>
</dbReference>
<keyword evidence="2 4" id="KW-0238">DNA-binding</keyword>
<dbReference type="InterPro" id="IPR009057">
    <property type="entry name" value="Homeodomain-like_sf"/>
</dbReference>
<gene>
    <name evidence="6" type="ORF">BV98_002711</name>
</gene>
<dbReference type="EMBL" id="JFZA02000026">
    <property type="protein sequence ID" value="KFG89515.1"/>
    <property type="molecule type" value="Genomic_DNA"/>
</dbReference>
<organism evidence="6 7">
    <name type="scientific">Sphingobium herbicidovorans (strain ATCC 700291 / DSM 11019 / CCUG 56400 / KCTC 2939 / LMG 18315 / NBRC 16415 / MH)</name>
    <name type="common">Sphingomonas herbicidovorans</name>
    <dbReference type="NCBI Taxonomy" id="1219045"/>
    <lineage>
        <taxon>Bacteria</taxon>
        <taxon>Pseudomonadati</taxon>
        <taxon>Pseudomonadota</taxon>
        <taxon>Alphaproteobacteria</taxon>
        <taxon>Sphingomonadales</taxon>
        <taxon>Sphingomonadaceae</taxon>
        <taxon>Sphingobium</taxon>
    </lineage>
</organism>
<dbReference type="GO" id="GO:0003700">
    <property type="term" value="F:DNA-binding transcription factor activity"/>
    <property type="evidence" value="ECO:0007669"/>
    <property type="project" value="TreeGrafter"/>
</dbReference>
<dbReference type="SUPFAM" id="SSF46689">
    <property type="entry name" value="Homeodomain-like"/>
    <property type="match status" value="1"/>
</dbReference>
<evidence type="ECO:0000256" key="4">
    <source>
        <dbReference type="PROSITE-ProRule" id="PRU00335"/>
    </source>
</evidence>
<dbReference type="PROSITE" id="PS50977">
    <property type="entry name" value="HTH_TETR_2"/>
    <property type="match status" value="1"/>
</dbReference>